<gene>
    <name evidence="9" type="ORF">KP509_31G021300</name>
</gene>
<dbReference type="PROSITE" id="PS51039">
    <property type="entry name" value="ZF_AN1"/>
    <property type="match status" value="1"/>
</dbReference>
<keyword evidence="2" id="KW-0479">Metal-binding</keyword>
<accession>A0A8T2QW26</accession>
<keyword evidence="4" id="KW-0862">Zinc</keyword>
<sequence>MEQQSWKMDKDGTAACQPPEGPILCSNNCGFFGSATTMNLCSKCYRDVVMKQAKASEAAAVTCTTQLPLELPLQDSSTHDDAASSSSVQENQPAPPVQANRCFTCKRHVGLTGFKCKCGNQFCSLHRYHDRHNCPFDYRAAARDAIARANPVIKADKVDKI</sequence>
<evidence type="ECO:0000259" key="7">
    <source>
        <dbReference type="PROSITE" id="PS51036"/>
    </source>
</evidence>
<dbReference type="Pfam" id="PF01428">
    <property type="entry name" value="zf-AN1"/>
    <property type="match status" value="1"/>
</dbReference>
<evidence type="ECO:0000259" key="8">
    <source>
        <dbReference type="PROSITE" id="PS51039"/>
    </source>
</evidence>
<evidence type="ECO:0000256" key="3">
    <source>
        <dbReference type="ARBA" id="ARBA00022771"/>
    </source>
</evidence>
<dbReference type="InterPro" id="IPR002653">
    <property type="entry name" value="Znf_A20"/>
</dbReference>
<dbReference type="PANTHER" id="PTHR10634">
    <property type="entry name" value="AN1-TYPE ZINC FINGER PROTEIN"/>
    <property type="match status" value="1"/>
</dbReference>
<dbReference type="SMART" id="SM00154">
    <property type="entry name" value="ZnF_AN1"/>
    <property type="match status" value="1"/>
</dbReference>
<dbReference type="SUPFAM" id="SSF118310">
    <property type="entry name" value="AN1-like Zinc finger"/>
    <property type="match status" value="1"/>
</dbReference>
<evidence type="ECO:0000256" key="1">
    <source>
        <dbReference type="ARBA" id="ARBA00003732"/>
    </source>
</evidence>
<dbReference type="AlphaFoldDB" id="A0A8T2QW26"/>
<dbReference type="Pfam" id="PF01754">
    <property type="entry name" value="zf-A20"/>
    <property type="match status" value="1"/>
</dbReference>
<comment type="function">
    <text evidence="1">May be involved in environmental stress response.</text>
</comment>
<dbReference type="OrthoDB" id="428577at2759"/>
<feature type="domain" description="A20-type" evidence="7">
    <location>
        <begin position="19"/>
        <end position="53"/>
    </location>
</feature>
<evidence type="ECO:0000256" key="4">
    <source>
        <dbReference type="ARBA" id="ARBA00022833"/>
    </source>
</evidence>
<organism evidence="9 10">
    <name type="scientific">Ceratopteris richardii</name>
    <name type="common">Triangle waterfern</name>
    <dbReference type="NCBI Taxonomy" id="49495"/>
    <lineage>
        <taxon>Eukaryota</taxon>
        <taxon>Viridiplantae</taxon>
        <taxon>Streptophyta</taxon>
        <taxon>Embryophyta</taxon>
        <taxon>Tracheophyta</taxon>
        <taxon>Polypodiopsida</taxon>
        <taxon>Polypodiidae</taxon>
        <taxon>Polypodiales</taxon>
        <taxon>Pteridineae</taxon>
        <taxon>Pteridaceae</taxon>
        <taxon>Parkerioideae</taxon>
        <taxon>Ceratopteris</taxon>
    </lineage>
</organism>
<feature type="domain" description="AN1-type" evidence="8">
    <location>
        <begin position="96"/>
        <end position="142"/>
    </location>
</feature>
<dbReference type="PROSITE" id="PS51036">
    <property type="entry name" value="ZF_A20"/>
    <property type="match status" value="1"/>
</dbReference>
<dbReference type="EMBL" id="CM035436">
    <property type="protein sequence ID" value="KAH7288302.1"/>
    <property type="molecule type" value="Genomic_DNA"/>
</dbReference>
<dbReference type="FunFam" id="4.10.1110.10:FF:000001">
    <property type="entry name" value="Zinc finger AN1-type containing 6"/>
    <property type="match status" value="1"/>
</dbReference>
<evidence type="ECO:0000256" key="2">
    <source>
        <dbReference type="ARBA" id="ARBA00022723"/>
    </source>
</evidence>
<reference evidence="9" key="1">
    <citation type="submission" date="2021-08" db="EMBL/GenBank/DDBJ databases">
        <title>WGS assembly of Ceratopteris richardii.</title>
        <authorList>
            <person name="Marchant D.B."/>
            <person name="Chen G."/>
            <person name="Jenkins J."/>
            <person name="Shu S."/>
            <person name="Leebens-Mack J."/>
            <person name="Grimwood J."/>
            <person name="Schmutz J."/>
            <person name="Soltis P."/>
            <person name="Soltis D."/>
            <person name="Chen Z.-H."/>
        </authorList>
    </citation>
    <scope>NUCLEOTIDE SEQUENCE</scope>
    <source>
        <strain evidence="9">Whitten #5841</strain>
        <tissue evidence="9">Leaf</tissue>
    </source>
</reference>
<dbReference type="GO" id="GO:0008270">
    <property type="term" value="F:zinc ion binding"/>
    <property type="evidence" value="ECO:0007669"/>
    <property type="project" value="UniProtKB-KW"/>
</dbReference>
<comment type="caution">
    <text evidence="9">The sequence shown here is derived from an EMBL/GenBank/DDBJ whole genome shotgun (WGS) entry which is preliminary data.</text>
</comment>
<evidence type="ECO:0000313" key="10">
    <source>
        <dbReference type="Proteomes" id="UP000825935"/>
    </source>
</evidence>
<dbReference type="PANTHER" id="PTHR10634:SF149">
    <property type="entry name" value="AN1-TYPE DOMAIN-CONTAINING PROTEIN-RELATED"/>
    <property type="match status" value="1"/>
</dbReference>
<protein>
    <submittedName>
        <fullName evidence="9">Uncharacterized protein</fullName>
    </submittedName>
</protein>
<dbReference type="Proteomes" id="UP000825935">
    <property type="component" value="Chromosome 31"/>
</dbReference>
<feature type="region of interest" description="Disordered" evidence="6">
    <location>
        <begin position="74"/>
        <end position="95"/>
    </location>
</feature>
<dbReference type="Gene3D" id="1.20.5.4770">
    <property type="match status" value="1"/>
</dbReference>
<keyword evidence="3 5" id="KW-0863">Zinc-finger</keyword>
<dbReference type="InterPro" id="IPR000058">
    <property type="entry name" value="Znf_AN1"/>
</dbReference>
<dbReference type="InterPro" id="IPR035896">
    <property type="entry name" value="AN1-like_Znf"/>
</dbReference>
<evidence type="ECO:0000256" key="5">
    <source>
        <dbReference type="PROSITE-ProRule" id="PRU00449"/>
    </source>
</evidence>
<keyword evidence="10" id="KW-1185">Reference proteome</keyword>
<dbReference type="SUPFAM" id="SSF57716">
    <property type="entry name" value="Glucocorticoid receptor-like (DNA-binding domain)"/>
    <property type="match status" value="1"/>
</dbReference>
<evidence type="ECO:0000256" key="6">
    <source>
        <dbReference type="SAM" id="MobiDB-lite"/>
    </source>
</evidence>
<dbReference type="SMART" id="SM00259">
    <property type="entry name" value="ZnF_A20"/>
    <property type="match status" value="1"/>
</dbReference>
<dbReference type="EMBL" id="CM035436">
    <property type="protein sequence ID" value="KAH7288301.1"/>
    <property type="molecule type" value="Genomic_DNA"/>
</dbReference>
<evidence type="ECO:0000313" key="9">
    <source>
        <dbReference type="EMBL" id="KAH7288302.1"/>
    </source>
</evidence>
<name>A0A8T2QW26_CERRI</name>
<dbReference type="InterPro" id="IPR050652">
    <property type="entry name" value="AN1_A20_ZnFinger"/>
</dbReference>
<proteinExistence type="predicted"/>
<dbReference type="GO" id="GO:0003677">
    <property type="term" value="F:DNA binding"/>
    <property type="evidence" value="ECO:0007669"/>
    <property type="project" value="InterPro"/>
</dbReference>
<dbReference type="Gene3D" id="4.10.1110.10">
    <property type="entry name" value="AN1-like Zinc finger"/>
    <property type="match status" value="1"/>
</dbReference>